<dbReference type="EMBL" id="SPPD01000016">
    <property type="protein sequence ID" value="TFU97132.1"/>
    <property type="molecule type" value="Genomic_DNA"/>
</dbReference>
<dbReference type="InterPro" id="IPR002745">
    <property type="entry name" value="Ptrans_KptA/Tpt1"/>
</dbReference>
<keyword evidence="2" id="KW-0808">Transferase</keyword>
<evidence type="ECO:0000256" key="1">
    <source>
        <dbReference type="ARBA" id="ARBA00009836"/>
    </source>
</evidence>
<comment type="similarity">
    <text evidence="1">Belongs to the KptA/TPT1 family.</text>
</comment>
<evidence type="ECO:0000313" key="5">
    <source>
        <dbReference type="Proteomes" id="UP000297253"/>
    </source>
</evidence>
<comment type="caution">
    <text evidence="4">The sequence shown here is derived from an EMBL/GenBank/DDBJ whole genome shotgun (WGS) entry which is preliminary data.</text>
</comment>
<dbReference type="RefSeq" id="WP_135182620.1">
    <property type="nucleotide sequence ID" value="NZ_JADGKZ010000016.1"/>
</dbReference>
<dbReference type="Proteomes" id="UP000297253">
    <property type="component" value="Unassembled WGS sequence"/>
</dbReference>
<gene>
    <name evidence="4" type="ORF">E4T82_09575</name>
</gene>
<keyword evidence="3" id="KW-0520">NAD</keyword>
<proteinExistence type="inferred from homology"/>
<dbReference type="Gene3D" id="3.20.170.30">
    <property type="match status" value="1"/>
</dbReference>
<dbReference type="GO" id="GO:0000215">
    <property type="term" value="F:tRNA 2'-phosphotransferase activity"/>
    <property type="evidence" value="ECO:0007669"/>
    <property type="project" value="TreeGrafter"/>
</dbReference>
<dbReference type="InterPro" id="IPR042081">
    <property type="entry name" value="RNA_2'-PTrans_C"/>
</dbReference>
<evidence type="ECO:0000256" key="2">
    <source>
        <dbReference type="ARBA" id="ARBA00022679"/>
    </source>
</evidence>
<dbReference type="PANTHER" id="PTHR12684">
    <property type="entry name" value="PUTATIVE PHOSPHOTRANSFERASE"/>
    <property type="match status" value="1"/>
</dbReference>
<evidence type="ECO:0000313" key="4">
    <source>
        <dbReference type="EMBL" id="TFU97132.1"/>
    </source>
</evidence>
<evidence type="ECO:0000256" key="3">
    <source>
        <dbReference type="ARBA" id="ARBA00023027"/>
    </source>
</evidence>
<dbReference type="SUPFAM" id="SSF56399">
    <property type="entry name" value="ADP-ribosylation"/>
    <property type="match status" value="1"/>
</dbReference>
<organism evidence="4 5">
    <name type="scientific">Streptococcus cuniculi</name>
    <dbReference type="NCBI Taxonomy" id="1432788"/>
    <lineage>
        <taxon>Bacteria</taxon>
        <taxon>Bacillati</taxon>
        <taxon>Bacillota</taxon>
        <taxon>Bacilli</taxon>
        <taxon>Lactobacillales</taxon>
        <taxon>Streptococcaceae</taxon>
        <taxon>Streptococcus</taxon>
    </lineage>
</organism>
<name>A0A4Y9J8D4_9STRE</name>
<dbReference type="AlphaFoldDB" id="A0A4Y9J8D4"/>
<dbReference type="Pfam" id="PF01885">
    <property type="entry name" value="PTS_2-RNA"/>
    <property type="match status" value="1"/>
</dbReference>
<reference evidence="4 5" key="1">
    <citation type="submission" date="2019-03" db="EMBL/GenBank/DDBJ databases">
        <title>Diversity of the mouse oral microbiome.</title>
        <authorList>
            <person name="Joseph S."/>
            <person name="Aduse-Opoku J."/>
            <person name="Curtis M."/>
            <person name="Wade W."/>
            <person name="Hashim A."/>
        </authorList>
    </citation>
    <scope>NUCLEOTIDE SEQUENCE [LARGE SCALE GENOMIC DNA]</scope>
    <source>
        <strain evidence="4 5">WM131</strain>
    </source>
</reference>
<evidence type="ECO:0008006" key="6">
    <source>
        <dbReference type="Google" id="ProtNLM"/>
    </source>
</evidence>
<dbReference type="GO" id="GO:0006388">
    <property type="term" value="P:tRNA splicing, via endonucleolytic cleavage and ligation"/>
    <property type="evidence" value="ECO:0007669"/>
    <property type="project" value="TreeGrafter"/>
</dbReference>
<protein>
    <recommendedName>
        <fullName evidence="6">RNA 2'-phosphotransferase</fullName>
    </recommendedName>
</protein>
<accession>A0A4Y9J8D4</accession>
<sequence length="111" mass="12775">MRALYGHSIDKPIQYDSQKPPKYLYHGSPSKNKISILKQGLSKQSRQYVHLSENIETAYQVALRYNVEVTIFCIASSLAWKDGIEFYNPDGNIWLVDEVPVQYLEVVPLDI</sequence>
<dbReference type="OrthoDB" id="4537997at2"/>
<dbReference type="PANTHER" id="PTHR12684:SF2">
    <property type="entry name" value="TRNA 2'-PHOSPHOTRANSFERASE 1"/>
    <property type="match status" value="1"/>
</dbReference>